<dbReference type="OrthoDB" id="9797506at2"/>
<dbReference type="SUPFAM" id="SSF49777">
    <property type="entry name" value="PEBP-like"/>
    <property type="match status" value="1"/>
</dbReference>
<name>A0A556MX88_9SPHI</name>
<dbReference type="InterPro" id="IPR036610">
    <property type="entry name" value="PEBP-like_sf"/>
</dbReference>
<keyword evidence="1" id="KW-0732">Signal</keyword>
<dbReference type="AlphaFoldDB" id="A0A556MX88"/>
<dbReference type="EMBL" id="VLPK01000001">
    <property type="protein sequence ID" value="TSJ44550.1"/>
    <property type="molecule type" value="Genomic_DNA"/>
</dbReference>
<proteinExistence type="predicted"/>
<dbReference type="CDD" id="cd00865">
    <property type="entry name" value="PEBP_bact_arch"/>
    <property type="match status" value="1"/>
</dbReference>
<evidence type="ECO:0000313" key="2">
    <source>
        <dbReference type="EMBL" id="TSJ44550.1"/>
    </source>
</evidence>
<dbReference type="InterPro" id="IPR008914">
    <property type="entry name" value="PEBP"/>
</dbReference>
<evidence type="ECO:0000256" key="1">
    <source>
        <dbReference type="SAM" id="SignalP"/>
    </source>
</evidence>
<sequence length="187" mass="20192">MKKYLATIALLLSTIALSFAQSKPMRLTTTAFADGGLIPLKYTQASTTGAAVSPELTWSDVPAGTQSFVLWMHDVDLALNKNMDDNLHWLVWNIPGTATSLAENIPAGPKLADGSYQVSNAVVGYRGPGAAASGPLHHYVFELFALDIKLDEKAADKPLETKLNIFKLMQGHIIGKAAYVGLFHRPQ</sequence>
<dbReference type="Pfam" id="PF01161">
    <property type="entry name" value="PBP"/>
    <property type="match status" value="1"/>
</dbReference>
<dbReference type="Gene3D" id="3.90.280.10">
    <property type="entry name" value="PEBP-like"/>
    <property type="match status" value="1"/>
</dbReference>
<accession>A0A556MX88</accession>
<dbReference type="PANTHER" id="PTHR30289">
    <property type="entry name" value="UNCHARACTERIZED PROTEIN YBCL-RELATED"/>
    <property type="match status" value="1"/>
</dbReference>
<keyword evidence="3" id="KW-1185">Reference proteome</keyword>
<organism evidence="2 3">
    <name type="scientific">Mucilaginibacter corticis</name>
    <dbReference type="NCBI Taxonomy" id="2597670"/>
    <lineage>
        <taxon>Bacteria</taxon>
        <taxon>Pseudomonadati</taxon>
        <taxon>Bacteroidota</taxon>
        <taxon>Sphingobacteriia</taxon>
        <taxon>Sphingobacteriales</taxon>
        <taxon>Sphingobacteriaceae</taxon>
        <taxon>Mucilaginibacter</taxon>
    </lineage>
</organism>
<dbReference type="Proteomes" id="UP000318733">
    <property type="component" value="Unassembled WGS sequence"/>
</dbReference>
<dbReference type="InterPro" id="IPR005247">
    <property type="entry name" value="YbhB_YbcL/LppC-like"/>
</dbReference>
<gene>
    <name evidence="2" type="ORF">FO440_10350</name>
</gene>
<feature type="signal peptide" evidence="1">
    <location>
        <begin position="1"/>
        <end position="20"/>
    </location>
</feature>
<reference evidence="2 3" key="1">
    <citation type="submission" date="2019-07" db="EMBL/GenBank/DDBJ databases">
        <authorList>
            <person name="Huq M.A."/>
        </authorList>
    </citation>
    <scope>NUCLEOTIDE SEQUENCE [LARGE SCALE GENOMIC DNA]</scope>
    <source>
        <strain evidence="2 3">MAH-19</strain>
    </source>
</reference>
<comment type="caution">
    <text evidence="2">The sequence shown here is derived from an EMBL/GenBank/DDBJ whole genome shotgun (WGS) entry which is preliminary data.</text>
</comment>
<feature type="chain" id="PRO_5022194440" evidence="1">
    <location>
        <begin position="21"/>
        <end position="187"/>
    </location>
</feature>
<evidence type="ECO:0000313" key="3">
    <source>
        <dbReference type="Proteomes" id="UP000318733"/>
    </source>
</evidence>
<dbReference type="PANTHER" id="PTHR30289:SF1">
    <property type="entry name" value="PEBP (PHOSPHATIDYLETHANOLAMINE-BINDING PROTEIN) FAMILY PROTEIN"/>
    <property type="match status" value="1"/>
</dbReference>
<dbReference type="NCBIfam" id="TIGR00481">
    <property type="entry name" value="YbhB/YbcL family Raf kinase inhibitor-like protein"/>
    <property type="match status" value="1"/>
</dbReference>
<dbReference type="RefSeq" id="WP_144248111.1">
    <property type="nucleotide sequence ID" value="NZ_VLPK01000001.1"/>
</dbReference>
<protein>
    <submittedName>
        <fullName evidence="2">YbhB/YbcL family Raf kinase inhibitor-like protein</fullName>
    </submittedName>
</protein>